<reference evidence="1" key="1">
    <citation type="submission" date="2019-03" db="EMBL/GenBank/DDBJ databases">
        <title>WGS assembly of Setaria viridis.</title>
        <authorList>
            <person name="Huang P."/>
            <person name="Jenkins J."/>
            <person name="Grimwood J."/>
            <person name="Barry K."/>
            <person name="Healey A."/>
            <person name="Mamidi S."/>
            <person name="Sreedasyam A."/>
            <person name="Shu S."/>
            <person name="Feldman M."/>
            <person name="Wu J."/>
            <person name="Yu Y."/>
            <person name="Chen C."/>
            <person name="Johnson J."/>
            <person name="Rokhsar D."/>
            <person name="Baxter I."/>
            <person name="Schmutz J."/>
            <person name="Brutnell T."/>
            <person name="Kellogg E."/>
        </authorList>
    </citation>
    <scope>NUCLEOTIDE SEQUENCE [LARGE SCALE GENOMIC DNA]</scope>
</reference>
<dbReference type="Proteomes" id="UP000298652">
    <property type="component" value="Chromosome 2"/>
</dbReference>
<dbReference type="PANTHER" id="PTHR43329">
    <property type="entry name" value="EPOXIDE HYDROLASE"/>
    <property type="match status" value="1"/>
</dbReference>
<dbReference type="OMA" id="AGAAHCI"/>
<evidence type="ECO:0000313" key="1">
    <source>
        <dbReference type="EMBL" id="TKW31345.1"/>
    </source>
</evidence>
<evidence type="ECO:0008006" key="3">
    <source>
        <dbReference type="Google" id="ProtNLM"/>
    </source>
</evidence>
<dbReference type="InterPro" id="IPR029058">
    <property type="entry name" value="AB_hydrolase_fold"/>
</dbReference>
<proteinExistence type="predicted"/>
<dbReference type="AlphaFoldDB" id="A0A4U6VR41"/>
<sequence>MPLKRPLVPARSGVRSWRVTSPRSAPTGCALVAMSVAFMPRDPAARPTTEAFRRLYGDGYYLLRMQEPGAMEAELARMDTRFIFRRILTTRDTGAISLSPEWWGPPDRDIPLPPWLPKEHVDRLAAKFDETGFAGAINFYRCLNLNWELTAPWTGAKVAVPTKYMAGEEAMSCSYTGVQEYIHKGGLKGDVPGLEEVAVVAGAAHCIHLEKPEEVTEHIYDFIKRF</sequence>
<dbReference type="EMBL" id="CM016553">
    <property type="protein sequence ID" value="TKW31345.1"/>
    <property type="molecule type" value="Genomic_DNA"/>
</dbReference>
<organism evidence="1 2">
    <name type="scientific">Setaria viridis</name>
    <name type="common">Green bristlegrass</name>
    <name type="synonym">Setaria italica subsp. viridis</name>
    <dbReference type="NCBI Taxonomy" id="4556"/>
    <lineage>
        <taxon>Eukaryota</taxon>
        <taxon>Viridiplantae</taxon>
        <taxon>Streptophyta</taxon>
        <taxon>Embryophyta</taxon>
        <taxon>Tracheophyta</taxon>
        <taxon>Spermatophyta</taxon>
        <taxon>Magnoliopsida</taxon>
        <taxon>Liliopsida</taxon>
        <taxon>Poales</taxon>
        <taxon>Poaceae</taxon>
        <taxon>PACMAD clade</taxon>
        <taxon>Panicoideae</taxon>
        <taxon>Panicodae</taxon>
        <taxon>Paniceae</taxon>
        <taxon>Cenchrinae</taxon>
        <taxon>Setaria</taxon>
    </lineage>
</organism>
<protein>
    <recommendedName>
        <fullName evidence="3">AB hydrolase-1 domain-containing protein</fullName>
    </recommendedName>
</protein>
<dbReference type="Gene3D" id="3.40.50.1820">
    <property type="entry name" value="alpha/beta hydrolase"/>
    <property type="match status" value="1"/>
</dbReference>
<accession>A0A4U6VR41</accession>
<evidence type="ECO:0000313" key="2">
    <source>
        <dbReference type="Proteomes" id="UP000298652"/>
    </source>
</evidence>
<keyword evidence="2" id="KW-1185">Reference proteome</keyword>
<name>A0A4U6VR41_SETVI</name>
<dbReference type="Gramene" id="TKW31345">
    <property type="protein sequence ID" value="TKW31345"/>
    <property type="gene ID" value="SEVIR_2G099500v2"/>
</dbReference>
<dbReference type="SUPFAM" id="SSF53474">
    <property type="entry name" value="alpha/beta-Hydrolases"/>
    <property type="match status" value="1"/>
</dbReference>
<gene>
    <name evidence="1" type="ORF">SEVIR_2G099500v2</name>
</gene>